<dbReference type="Gene3D" id="3.30.420.40">
    <property type="match status" value="2"/>
</dbReference>
<dbReference type="InterPro" id="IPR000600">
    <property type="entry name" value="ROK"/>
</dbReference>
<organism evidence="2 3">
    <name type="scientific">Saccharopolyspora phatthalungensis</name>
    <dbReference type="NCBI Taxonomy" id="664693"/>
    <lineage>
        <taxon>Bacteria</taxon>
        <taxon>Bacillati</taxon>
        <taxon>Actinomycetota</taxon>
        <taxon>Actinomycetes</taxon>
        <taxon>Pseudonocardiales</taxon>
        <taxon>Pseudonocardiaceae</taxon>
        <taxon>Saccharopolyspora</taxon>
    </lineage>
</organism>
<dbReference type="SUPFAM" id="SSF53067">
    <property type="entry name" value="Actin-like ATPase domain"/>
    <property type="match status" value="2"/>
</dbReference>
<dbReference type="InterPro" id="IPR036390">
    <property type="entry name" value="WH_DNA-bd_sf"/>
</dbReference>
<sequence length="425" mass="44350">MPSARHDQATLRRGNLGLVLRTVYDLGPVSRSDLVRRTGLNRTTMISLVAELIDRGLLEEVGNRHPGTAGRPSVLLDIHSRGAVALSAAVGLDRLEVLASNLRGRPVAHRELRLDVPRDSPETVASRLADLVGDLEGELAGYSGSIAGLVAIVAGMVDAASGMVYLSPALGWQDVPLRELLNEALDGPDYPVLVDRRGRLCVEAERRAEPGATTRDLVVLFGDLGVGGGALVNGRTVLGAHGLGGEFAHVVVDPNGPECDCGARGCLGALVGLPPLAEAAGLRLGDGSGLAVVVEQLRTRAADGDDQVVAELRRQATWLGTAAATLVNVFDPEAVVLAGWFGILAEWMLPTVRSVLDQRLVLPQRRALDVGASTLGLQAPIHGGVGTVLEHVFADPVGSTGVAPRSKLISSRSLLGATSRNHSSS</sequence>
<evidence type="ECO:0000256" key="1">
    <source>
        <dbReference type="ARBA" id="ARBA00006479"/>
    </source>
</evidence>
<protein>
    <submittedName>
        <fullName evidence="2">Putative NBD/HSP70 family sugar kinase</fullName>
    </submittedName>
</protein>
<evidence type="ECO:0000313" key="2">
    <source>
        <dbReference type="EMBL" id="MBB5156508.1"/>
    </source>
</evidence>
<comment type="caution">
    <text evidence="2">The sequence shown here is derived from an EMBL/GenBank/DDBJ whole genome shotgun (WGS) entry which is preliminary data.</text>
</comment>
<proteinExistence type="inferred from homology"/>
<dbReference type="Proteomes" id="UP000584374">
    <property type="component" value="Unassembled WGS sequence"/>
</dbReference>
<keyword evidence="2" id="KW-0808">Transferase</keyword>
<keyword evidence="2" id="KW-0418">Kinase</keyword>
<dbReference type="InterPro" id="IPR043129">
    <property type="entry name" value="ATPase_NBD"/>
</dbReference>
<dbReference type="EMBL" id="JACHIW010000001">
    <property type="protein sequence ID" value="MBB5156508.1"/>
    <property type="molecule type" value="Genomic_DNA"/>
</dbReference>
<dbReference type="RefSeq" id="WP_184727640.1">
    <property type="nucleotide sequence ID" value="NZ_JACHIW010000001.1"/>
</dbReference>
<evidence type="ECO:0000313" key="3">
    <source>
        <dbReference type="Proteomes" id="UP000584374"/>
    </source>
</evidence>
<dbReference type="PANTHER" id="PTHR18964">
    <property type="entry name" value="ROK (REPRESSOR, ORF, KINASE) FAMILY"/>
    <property type="match status" value="1"/>
</dbReference>
<dbReference type="Gene3D" id="1.10.10.10">
    <property type="entry name" value="Winged helix-like DNA-binding domain superfamily/Winged helix DNA-binding domain"/>
    <property type="match status" value="1"/>
</dbReference>
<dbReference type="InterPro" id="IPR036388">
    <property type="entry name" value="WH-like_DNA-bd_sf"/>
</dbReference>
<reference evidence="2 3" key="1">
    <citation type="submission" date="2020-08" db="EMBL/GenBank/DDBJ databases">
        <title>Sequencing the genomes of 1000 actinobacteria strains.</title>
        <authorList>
            <person name="Klenk H.-P."/>
        </authorList>
    </citation>
    <scope>NUCLEOTIDE SEQUENCE [LARGE SCALE GENOMIC DNA]</scope>
    <source>
        <strain evidence="2 3">DSM 45584</strain>
    </source>
</reference>
<accession>A0A840QD03</accession>
<dbReference type="AlphaFoldDB" id="A0A840QD03"/>
<dbReference type="PANTHER" id="PTHR18964:SF149">
    <property type="entry name" value="BIFUNCTIONAL UDP-N-ACETYLGLUCOSAMINE 2-EPIMERASE_N-ACETYLMANNOSAMINE KINASE"/>
    <property type="match status" value="1"/>
</dbReference>
<keyword evidence="3" id="KW-1185">Reference proteome</keyword>
<name>A0A840QD03_9PSEU</name>
<gene>
    <name evidence="2" type="ORF">BJ970_004042</name>
</gene>
<dbReference type="SUPFAM" id="SSF46785">
    <property type="entry name" value="Winged helix' DNA-binding domain"/>
    <property type="match status" value="1"/>
</dbReference>
<dbReference type="GO" id="GO:0016301">
    <property type="term" value="F:kinase activity"/>
    <property type="evidence" value="ECO:0007669"/>
    <property type="project" value="UniProtKB-KW"/>
</dbReference>
<comment type="similarity">
    <text evidence="1">Belongs to the ROK (NagC/XylR) family.</text>
</comment>
<dbReference type="Pfam" id="PF00480">
    <property type="entry name" value="ROK"/>
    <property type="match status" value="1"/>
</dbReference>